<gene>
    <name evidence="1" type="ORF">IV203_032031</name>
</gene>
<name>A0A9K3LWE6_9STRA</name>
<protein>
    <submittedName>
        <fullName evidence="1">Uncharacterized protein</fullName>
    </submittedName>
</protein>
<proteinExistence type="predicted"/>
<dbReference type="Proteomes" id="UP000693970">
    <property type="component" value="Unassembled WGS sequence"/>
</dbReference>
<reference evidence="1" key="2">
    <citation type="submission" date="2021-04" db="EMBL/GenBank/DDBJ databases">
        <authorList>
            <person name="Podell S."/>
        </authorList>
    </citation>
    <scope>NUCLEOTIDE SEQUENCE</scope>
    <source>
        <strain evidence="1">Hildebrandi</strain>
    </source>
</reference>
<dbReference type="AlphaFoldDB" id="A0A9K3LWE6"/>
<comment type="caution">
    <text evidence="1">The sequence shown here is derived from an EMBL/GenBank/DDBJ whole genome shotgun (WGS) entry which is preliminary data.</text>
</comment>
<organism evidence="1 2">
    <name type="scientific">Nitzschia inconspicua</name>
    <dbReference type="NCBI Taxonomy" id="303405"/>
    <lineage>
        <taxon>Eukaryota</taxon>
        <taxon>Sar</taxon>
        <taxon>Stramenopiles</taxon>
        <taxon>Ochrophyta</taxon>
        <taxon>Bacillariophyta</taxon>
        <taxon>Bacillariophyceae</taxon>
        <taxon>Bacillariophycidae</taxon>
        <taxon>Bacillariales</taxon>
        <taxon>Bacillariaceae</taxon>
        <taxon>Nitzschia</taxon>
    </lineage>
</organism>
<evidence type="ECO:0000313" key="1">
    <source>
        <dbReference type="EMBL" id="KAG7369288.1"/>
    </source>
</evidence>
<sequence>MTSQLGSLISITNHLVRGDYDLTIFLLTKCLTTLRAEVVKRMVEESSSRVAASSKDIFEVHFAATAESSEYFRNRGRIPIFGQPLVVRCALGVVVPPETLSFVATYNLALAYQLKYYHEEIQNVSNLRKAVNLYKCSQEVAFRLSVKISAIHLFILVTNLASAQEAICGKEEGRVCLDHALSIYMFMKYGCEEKDLPESLCCFLWSVLPLLLPEPVIAPAA</sequence>
<evidence type="ECO:0000313" key="2">
    <source>
        <dbReference type="Proteomes" id="UP000693970"/>
    </source>
</evidence>
<reference evidence="1" key="1">
    <citation type="journal article" date="2021" name="Sci. Rep.">
        <title>Diploid genomic architecture of Nitzschia inconspicua, an elite biomass production diatom.</title>
        <authorList>
            <person name="Oliver A."/>
            <person name="Podell S."/>
            <person name="Pinowska A."/>
            <person name="Traller J.C."/>
            <person name="Smith S.R."/>
            <person name="McClure R."/>
            <person name="Beliaev A."/>
            <person name="Bohutskyi P."/>
            <person name="Hill E.A."/>
            <person name="Rabines A."/>
            <person name="Zheng H."/>
            <person name="Allen L.Z."/>
            <person name="Kuo A."/>
            <person name="Grigoriev I.V."/>
            <person name="Allen A.E."/>
            <person name="Hazlebeck D."/>
            <person name="Allen E.E."/>
        </authorList>
    </citation>
    <scope>NUCLEOTIDE SEQUENCE</scope>
    <source>
        <strain evidence="1">Hildebrandi</strain>
    </source>
</reference>
<accession>A0A9K3LWE6</accession>
<keyword evidence="2" id="KW-1185">Reference proteome</keyword>
<dbReference type="EMBL" id="JAGRRH010000006">
    <property type="protein sequence ID" value="KAG7369288.1"/>
    <property type="molecule type" value="Genomic_DNA"/>
</dbReference>